<comment type="subcellular location">
    <subcellularLocation>
        <location evidence="1">Secreted</location>
    </subcellularLocation>
</comment>
<feature type="domain" description="SCP" evidence="4">
    <location>
        <begin position="25"/>
        <end position="184"/>
    </location>
</feature>
<dbReference type="InterPro" id="IPR018244">
    <property type="entry name" value="Allrgn_V5/Tpx1_CS"/>
</dbReference>
<evidence type="ECO:0000256" key="1">
    <source>
        <dbReference type="ARBA" id="ARBA00004613"/>
    </source>
</evidence>
<gene>
    <name evidence="6" type="primary">LOC113401286</name>
</gene>
<dbReference type="OMA" id="RTGDCAM"/>
<keyword evidence="3" id="KW-0732">Signal</keyword>
<evidence type="ECO:0000313" key="5">
    <source>
        <dbReference type="Proteomes" id="UP001652626"/>
    </source>
</evidence>
<dbReference type="Proteomes" id="UP001652626">
    <property type="component" value="Chromosome 7"/>
</dbReference>
<dbReference type="PROSITE" id="PS01010">
    <property type="entry name" value="CRISP_2"/>
    <property type="match status" value="1"/>
</dbReference>
<dbReference type="SMART" id="SM00198">
    <property type="entry name" value="SCP"/>
    <property type="match status" value="1"/>
</dbReference>
<keyword evidence="5" id="KW-1185">Reference proteome</keyword>
<dbReference type="PANTHER" id="PTHR10334">
    <property type="entry name" value="CYSTEINE-RICH SECRETORY PROTEIN-RELATED"/>
    <property type="match status" value="1"/>
</dbReference>
<sequence>MHVRAFILFFLLRFVELKVLDLSCKEIRAFIDGHNSRRLSLAKGSVQKQPAASEMKYMIWDKELAAKASKWASTNQLSHNPDRTIASGRFTTGENIYMAGSTDLNWKINVDNALQSWFDEHKDYTYGPLKISDFNGSSKAIGHYTQMAWSDSIYVGCGVSENLRNGMKEYYVVCNYGPPGNYLGQTPYKASGSGSGKLICSTKDCSRPYGDSCK</sequence>
<dbReference type="PRINTS" id="PR00838">
    <property type="entry name" value="V5ALLERGEN"/>
</dbReference>
<keyword evidence="2" id="KW-0964">Secreted</keyword>
<evidence type="ECO:0000256" key="2">
    <source>
        <dbReference type="ARBA" id="ARBA00022525"/>
    </source>
</evidence>
<dbReference type="CDD" id="cd05380">
    <property type="entry name" value="CAP_euk"/>
    <property type="match status" value="1"/>
</dbReference>
<proteinExistence type="predicted"/>
<dbReference type="AlphaFoldDB" id="A0A8B8III8"/>
<feature type="signal peptide" evidence="3">
    <location>
        <begin position="1"/>
        <end position="17"/>
    </location>
</feature>
<dbReference type="PRINTS" id="PR00837">
    <property type="entry name" value="V5TPXLIKE"/>
</dbReference>
<dbReference type="Gene3D" id="3.40.33.10">
    <property type="entry name" value="CAP"/>
    <property type="match status" value="1"/>
</dbReference>
<dbReference type="PROSITE" id="PS01009">
    <property type="entry name" value="CRISP_1"/>
    <property type="match status" value="1"/>
</dbReference>
<dbReference type="GO" id="GO:0005576">
    <property type="term" value="C:extracellular region"/>
    <property type="evidence" value="ECO:0007669"/>
    <property type="project" value="UniProtKB-SubCell"/>
</dbReference>
<organism evidence="5 6">
    <name type="scientific">Vanessa tameamea</name>
    <name type="common">Kamehameha butterfly</name>
    <dbReference type="NCBI Taxonomy" id="334116"/>
    <lineage>
        <taxon>Eukaryota</taxon>
        <taxon>Metazoa</taxon>
        <taxon>Ecdysozoa</taxon>
        <taxon>Arthropoda</taxon>
        <taxon>Hexapoda</taxon>
        <taxon>Insecta</taxon>
        <taxon>Pterygota</taxon>
        <taxon>Neoptera</taxon>
        <taxon>Endopterygota</taxon>
        <taxon>Lepidoptera</taxon>
        <taxon>Glossata</taxon>
        <taxon>Ditrysia</taxon>
        <taxon>Papilionoidea</taxon>
        <taxon>Nymphalidae</taxon>
        <taxon>Nymphalinae</taxon>
        <taxon>Vanessa</taxon>
    </lineage>
</organism>
<evidence type="ECO:0000313" key="6">
    <source>
        <dbReference type="RefSeq" id="XP_026496915.2"/>
    </source>
</evidence>
<dbReference type="RefSeq" id="XP_026496915.2">
    <property type="nucleotide sequence ID" value="XM_026641130.2"/>
</dbReference>
<evidence type="ECO:0000259" key="4">
    <source>
        <dbReference type="SMART" id="SM00198"/>
    </source>
</evidence>
<evidence type="ECO:0000256" key="3">
    <source>
        <dbReference type="SAM" id="SignalP"/>
    </source>
</evidence>
<dbReference type="InterPro" id="IPR035940">
    <property type="entry name" value="CAP_sf"/>
</dbReference>
<dbReference type="InterPro" id="IPR014044">
    <property type="entry name" value="CAP_dom"/>
</dbReference>
<dbReference type="GeneID" id="113401286"/>
<dbReference type="InterPro" id="IPR002413">
    <property type="entry name" value="V5_allergen-like"/>
</dbReference>
<feature type="chain" id="PRO_5047079002" evidence="3">
    <location>
        <begin position="18"/>
        <end position="214"/>
    </location>
</feature>
<dbReference type="SUPFAM" id="SSF55797">
    <property type="entry name" value="PR-1-like"/>
    <property type="match status" value="1"/>
</dbReference>
<dbReference type="OrthoDB" id="414826at2759"/>
<reference evidence="6" key="1">
    <citation type="submission" date="2025-08" db="UniProtKB">
        <authorList>
            <consortium name="RefSeq"/>
        </authorList>
    </citation>
    <scope>IDENTIFICATION</scope>
    <source>
        <tissue evidence="6">Whole body</tissue>
    </source>
</reference>
<dbReference type="InterPro" id="IPR001283">
    <property type="entry name" value="CRISP-related"/>
</dbReference>
<name>A0A8B8III8_VANTA</name>
<dbReference type="Pfam" id="PF00188">
    <property type="entry name" value="CAP"/>
    <property type="match status" value="1"/>
</dbReference>
<protein>
    <submittedName>
        <fullName evidence="6">Venom allergen 5-like</fullName>
    </submittedName>
</protein>
<accession>A0A8B8III8</accession>